<keyword evidence="3" id="KW-1185">Reference proteome</keyword>
<dbReference type="Gene3D" id="3.10.20.440">
    <property type="entry name" value="2Fe-2S iron-sulphur cluster binding domain, sarcosine oxidase, alpha subunit, N-terminal domain"/>
    <property type="match status" value="1"/>
</dbReference>
<dbReference type="EMBL" id="JBDPZC010000016">
    <property type="protein sequence ID" value="MEO3715640.1"/>
    <property type="molecule type" value="Genomic_DNA"/>
</dbReference>
<evidence type="ECO:0000256" key="1">
    <source>
        <dbReference type="ARBA" id="ARBA00023002"/>
    </source>
</evidence>
<dbReference type="RefSeq" id="WP_347613211.1">
    <property type="nucleotide sequence ID" value="NZ_JBDPZC010000016.1"/>
</dbReference>
<gene>
    <name evidence="2" type="ORF">ABDJ40_22940</name>
</gene>
<dbReference type="InterPro" id="IPR036010">
    <property type="entry name" value="2Fe-2S_ferredoxin-like_sf"/>
</dbReference>
<accession>A0ABV0GKV5</accession>
<evidence type="ECO:0000313" key="3">
    <source>
        <dbReference type="Proteomes" id="UP001462640"/>
    </source>
</evidence>
<dbReference type="Proteomes" id="UP001462640">
    <property type="component" value="Unassembled WGS sequence"/>
</dbReference>
<name>A0ABV0GKV5_9BURK</name>
<sequence length="107" mass="11468">MFKQLNSEADEAQRIKLVVNEQEVVVSAGQTLAVALLSSPCSLGKRTPFRRSAVSGQPRAPLCLMGTCFECLVELDGQPNVQACMVTVAPGMRVRLQAGARHIEVSA</sequence>
<organism evidence="2 3">
    <name type="scientific">Roseateles flavus</name>
    <dbReference type="NCBI Taxonomy" id="3149041"/>
    <lineage>
        <taxon>Bacteria</taxon>
        <taxon>Pseudomonadati</taxon>
        <taxon>Pseudomonadota</taxon>
        <taxon>Betaproteobacteria</taxon>
        <taxon>Burkholderiales</taxon>
        <taxon>Sphaerotilaceae</taxon>
        <taxon>Roseateles</taxon>
    </lineage>
</organism>
<dbReference type="SUPFAM" id="SSF54292">
    <property type="entry name" value="2Fe-2S ferredoxin-like"/>
    <property type="match status" value="1"/>
</dbReference>
<dbReference type="Pfam" id="PF13510">
    <property type="entry name" value="Fer2_4"/>
    <property type="match status" value="1"/>
</dbReference>
<evidence type="ECO:0000313" key="2">
    <source>
        <dbReference type="EMBL" id="MEO3715640.1"/>
    </source>
</evidence>
<dbReference type="InterPro" id="IPR042204">
    <property type="entry name" value="2Fe-2S-bd_N"/>
</dbReference>
<protein>
    <submittedName>
        <fullName evidence="2">(2Fe-2S)-binding protein</fullName>
    </submittedName>
</protein>
<reference evidence="2 3" key="1">
    <citation type="submission" date="2024-05" db="EMBL/GenBank/DDBJ databases">
        <title>Roseateles sp. 2.12 16S ribosomal RNA gene Genome sequencing and assembly.</title>
        <authorList>
            <person name="Woo H."/>
        </authorList>
    </citation>
    <scope>NUCLEOTIDE SEQUENCE [LARGE SCALE GENOMIC DNA]</scope>
    <source>
        <strain evidence="2 3">2.12</strain>
    </source>
</reference>
<keyword evidence="1" id="KW-0560">Oxidoreductase</keyword>
<proteinExistence type="predicted"/>
<comment type="caution">
    <text evidence="2">The sequence shown here is derived from an EMBL/GenBank/DDBJ whole genome shotgun (WGS) entry which is preliminary data.</text>
</comment>